<dbReference type="InterPro" id="IPR018060">
    <property type="entry name" value="HTH_AraC"/>
</dbReference>
<dbReference type="AlphaFoldDB" id="A0A4U8Q5K1"/>
<dbReference type="InterPro" id="IPR014710">
    <property type="entry name" value="RmlC-like_jellyroll"/>
</dbReference>
<dbReference type="EMBL" id="QGQD01000060">
    <property type="protein sequence ID" value="TLD00017.1"/>
    <property type="molecule type" value="Genomic_DNA"/>
</dbReference>
<dbReference type="SMART" id="SM00342">
    <property type="entry name" value="HTH_ARAC"/>
    <property type="match status" value="1"/>
</dbReference>
<dbReference type="InterPro" id="IPR003313">
    <property type="entry name" value="AraC-bd"/>
</dbReference>
<dbReference type="GO" id="GO:0043565">
    <property type="term" value="F:sequence-specific DNA binding"/>
    <property type="evidence" value="ECO:0007669"/>
    <property type="project" value="InterPro"/>
</dbReference>
<dbReference type="InterPro" id="IPR009057">
    <property type="entry name" value="Homeodomain-like_sf"/>
</dbReference>
<dbReference type="SUPFAM" id="SSF51182">
    <property type="entry name" value="RmlC-like cupins"/>
    <property type="match status" value="1"/>
</dbReference>
<proteinExistence type="predicted"/>
<dbReference type="STRING" id="180332.GCA_000797495_03323"/>
<dbReference type="PROSITE" id="PS01124">
    <property type="entry name" value="HTH_ARAC_FAMILY_2"/>
    <property type="match status" value="1"/>
</dbReference>
<dbReference type="Gene3D" id="2.60.120.10">
    <property type="entry name" value="Jelly Rolls"/>
    <property type="match status" value="1"/>
</dbReference>
<keyword evidence="2" id="KW-0238">DNA-binding</keyword>
<dbReference type="PANTHER" id="PTHR43280">
    <property type="entry name" value="ARAC-FAMILY TRANSCRIPTIONAL REGULATOR"/>
    <property type="match status" value="1"/>
</dbReference>
<dbReference type="InterPro" id="IPR011051">
    <property type="entry name" value="RmlC_Cupin_sf"/>
</dbReference>
<dbReference type="GO" id="GO:0003700">
    <property type="term" value="F:DNA-binding transcription factor activity"/>
    <property type="evidence" value="ECO:0007669"/>
    <property type="project" value="InterPro"/>
</dbReference>
<sequence length="353" mass="42208">MENPVLDIMQAIEVKLMEFNPLEIVCRDMYRMEHGLDHCSPSEQRRREEKYREFFSAASRPADEISHVLTEEMFHMESNIVVIKHCRFLPPRPHTHSFFELFYIARGECIHTCRSHDYHLKKGDFCFWEFNSPHEIRSYSDDFIGINILIRQNSFDSIFFELLSEQSILSNYFKSILYGNTDHPMIIFRTGENIMIRYYMYLIYDEFLEKKQYHQNMISNYLNTVLINLLRHHISDVITSQKPSCDQRLLGILEYIQKNYNTVTFSDVCRHFNYSSSYLSRLIKKSFGLSFSQIIQHKRMEKARWLLKETDMTVSEIAAEINCSDASHFCRIFAREYHMPPVKFREMQSEPLP</sequence>
<evidence type="ECO:0000256" key="1">
    <source>
        <dbReference type="ARBA" id="ARBA00023015"/>
    </source>
</evidence>
<evidence type="ECO:0000313" key="6">
    <source>
        <dbReference type="Proteomes" id="UP000306509"/>
    </source>
</evidence>
<dbReference type="PANTHER" id="PTHR43280:SF2">
    <property type="entry name" value="HTH-TYPE TRANSCRIPTIONAL REGULATOR EXSA"/>
    <property type="match status" value="1"/>
</dbReference>
<dbReference type="Proteomes" id="UP000306509">
    <property type="component" value="Unassembled WGS sequence"/>
</dbReference>
<organism evidence="5 6">
    <name type="scientific">Robinsoniella peoriensis</name>
    <dbReference type="NCBI Taxonomy" id="180332"/>
    <lineage>
        <taxon>Bacteria</taxon>
        <taxon>Bacillati</taxon>
        <taxon>Bacillota</taxon>
        <taxon>Clostridia</taxon>
        <taxon>Lachnospirales</taxon>
        <taxon>Lachnospiraceae</taxon>
        <taxon>Robinsoniella</taxon>
    </lineage>
</organism>
<reference evidence="5 6" key="1">
    <citation type="journal article" date="2019" name="Anaerobe">
        <title>Detection of Robinsoniella peoriensis in multiple bone samples of a trauma patient.</title>
        <authorList>
            <person name="Schrottner P."/>
            <person name="Hartwich K."/>
            <person name="Bunk B."/>
            <person name="Schober I."/>
            <person name="Helbig S."/>
            <person name="Rudolph W.W."/>
            <person name="Gunzer F."/>
        </authorList>
    </citation>
    <scope>NUCLEOTIDE SEQUENCE [LARGE SCALE GENOMIC DNA]</scope>
    <source>
        <strain evidence="5 6">DSM 106044</strain>
    </source>
</reference>
<comment type="caution">
    <text evidence="5">The sequence shown here is derived from an EMBL/GenBank/DDBJ whole genome shotgun (WGS) entry which is preliminary data.</text>
</comment>
<feature type="domain" description="HTH araC/xylS-type" evidence="4">
    <location>
        <begin position="250"/>
        <end position="347"/>
    </location>
</feature>
<dbReference type="SUPFAM" id="SSF46689">
    <property type="entry name" value="Homeodomain-like"/>
    <property type="match status" value="1"/>
</dbReference>
<accession>A0A4U8Q5K1</accession>
<dbReference type="Pfam" id="PF12833">
    <property type="entry name" value="HTH_18"/>
    <property type="match status" value="1"/>
</dbReference>
<keyword evidence="3" id="KW-0804">Transcription</keyword>
<dbReference type="Pfam" id="PF02311">
    <property type="entry name" value="AraC_binding"/>
    <property type="match status" value="1"/>
</dbReference>
<evidence type="ECO:0000259" key="4">
    <source>
        <dbReference type="PROSITE" id="PS01124"/>
    </source>
</evidence>
<name>A0A4U8Q5K1_9FIRM</name>
<keyword evidence="6" id="KW-1185">Reference proteome</keyword>
<keyword evidence="1" id="KW-0805">Transcription regulation</keyword>
<protein>
    <submittedName>
        <fullName evidence="5">L-rhamnose operon regulatory protein RhaS</fullName>
    </submittedName>
</protein>
<evidence type="ECO:0000256" key="3">
    <source>
        <dbReference type="ARBA" id="ARBA00023163"/>
    </source>
</evidence>
<dbReference type="Gene3D" id="1.10.10.60">
    <property type="entry name" value="Homeodomain-like"/>
    <property type="match status" value="2"/>
</dbReference>
<evidence type="ECO:0000256" key="2">
    <source>
        <dbReference type="ARBA" id="ARBA00023125"/>
    </source>
</evidence>
<gene>
    <name evidence="5" type="primary">rhaS_6</name>
    <name evidence="5" type="ORF">DSM106044_03107</name>
</gene>
<evidence type="ECO:0000313" key="5">
    <source>
        <dbReference type="EMBL" id="TLD00017.1"/>
    </source>
</evidence>